<dbReference type="AlphaFoldDB" id="A0A0A9EE60"/>
<proteinExistence type="predicted"/>
<keyword evidence="1" id="KW-0812">Transmembrane</keyword>
<evidence type="ECO:0000313" key="2">
    <source>
        <dbReference type="EMBL" id="JAD98361.1"/>
    </source>
</evidence>
<name>A0A0A9EE60_ARUDO</name>
<feature type="transmembrane region" description="Helical" evidence="1">
    <location>
        <begin position="19"/>
        <end position="39"/>
    </location>
</feature>
<keyword evidence="1" id="KW-1133">Transmembrane helix</keyword>
<dbReference type="EMBL" id="GBRH01199534">
    <property type="protein sequence ID" value="JAD98361.1"/>
    <property type="molecule type" value="Transcribed_RNA"/>
</dbReference>
<evidence type="ECO:0000256" key="1">
    <source>
        <dbReference type="SAM" id="Phobius"/>
    </source>
</evidence>
<reference evidence="2" key="2">
    <citation type="journal article" date="2015" name="Data Brief">
        <title>Shoot transcriptome of the giant reed, Arundo donax.</title>
        <authorList>
            <person name="Barrero R.A."/>
            <person name="Guerrero F.D."/>
            <person name="Moolhuijzen P."/>
            <person name="Goolsby J.A."/>
            <person name="Tidwell J."/>
            <person name="Bellgard S.E."/>
            <person name="Bellgard M.I."/>
        </authorList>
    </citation>
    <scope>NUCLEOTIDE SEQUENCE</scope>
    <source>
        <tissue evidence="2">Shoot tissue taken approximately 20 cm above the soil surface</tissue>
    </source>
</reference>
<protein>
    <submittedName>
        <fullName evidence="2">Uncharacterized protein</fullName>
    </submittedName>
</protein>
<sequence>MAHSSTGGSSRKIHLRSSLITAILYHLQHLLMMILPMHLSIVKLMQSVA</sequence>
<reference evidence="2" key="1">
    <citation type="submission" date="2014-09" db="EMBL/GenBank/DDBJ databases">
        <authorList>
            <person name="Magalhaes I.L.F."/>
            <person name="Oliveira U."/>
            <person name="Santos F.R."/>
            <person name="Vidigal T.H.D.A."/>
            <person name="Brescovit A.D."/>
            <person name="Santos A.J."/>
        </authorList>
    </citation>
    <scope>NUCLEOTIDE SEQUENCE</scope>
    <source>
        <tissue evidence="2">Shoot tissue taken approximately 20 cm above the soil surface</tissue>
    </source>
</reference>
<organism evidence="2">
    <name type="scientific">Arundo donax</name>
    <name type="common">Giant reed</name>
    <name type="synonym">Donax arundinaceus</name>
    <dbReference type="NCBI Taxonomy" id="35708"/>
    <lineage>
        <taxon>Eukaryota</taxon>
        <taxon>Viridiplantae</taxon>
        <taxon>Streptophyta</taxon>
        <taxon>Embryophyta</taxon>
        <taxon>Tracheophyta</taxon>
        <taxon>Spermatophyta</taxon>
        <taxon>Magnoliopsida</taxon>
        <taxon>Liliopsida</taxon>
        <taxon>Poales</taxon>
        <taxon>Poaceae</taxon>
        <taxon>PACMAD clade</taxon>
        <taxon>Arundinoideae</taxon>
        <taxon>Arundineae</taxon>
        <taxon>Arundo</taxon>
    </lineage>
</organism>
<accession>A0A0A9EE60</accession>
<keyword evidence="1" id="KW-0472">Membrane</keyword>